<keyword evidence="1" id="KW-1133">Transmembrane helix</keyword>
<feature type="transmembrane region" description="Helical" evidence="1">
    <location>
        <begin position="38"/>
        <end position="57"/>
    </location>
</feature>
<evidence type="ECO:0000256" key="1">
    <source>
        <dbReference type="SAM" id="Phobius"/>
    </source>
</evidence>
<dbReference type="EMBL" id="LBUT01000001">
    <property type="protein sequence ID" value="KKQ71715.1"/>
    <property type="molecule type" value="Genomic_DNA"/>
</dbReference>
<protein>
    <submittedName>
        <fullName evidence="2">Uncharacterized protein</fullName>
    </submittedName>
</protein>
<keyword evidence="1" id="KW-0472">Membrane</keyword>
<dbReference type="AlphaFoldDB" id="A0A0G0K8D8"/>
<comment type="caution">
    <text evidence="2">The sequence shown here is derived from an EMBL/GenBank/DDBJ whole genome shotgun (WGS) entry which is preliminary data.</text>
</comment>
<dbReference type="Proteomes" id="UP000034406">
    <property type="component" value="Unassembled WGS sequence"/>
</dbReference>
<evidence type="ECO:0000313" key="2">
    <source>
        <dbReference type="EMBL" id="KKQ71715.1"/>
    </source>
</evidence>
<dbReference type="STRING" id="1618490.US90_C0001G0045"/>
<name>A0A0G0K8D8_9BACT</name>
<proteinExistence type="predicted"/>
<gene>
    <name evidence="2" type="ORF">US90_C0001G0045</name>
</gene>
<organism evidence="2 3">
    <name type="scientific">Candidatus Shapirobacteria bacterium GW2011_GWE2_38_30</name>
    <dbReference type="NCBI Taxonomy" id="1618490"/>
    <lineage>
        <taxon>Bacteria</taxon>
        <taxon>Candidatus Shapironibacteriota</taxon>
    </lineage>
</organism>
<sequence>MSSLPQKDKKKYLSDSDVQQLDLVKTLDNHKNVKKNRFWVILLLTLTAGLSFIFWSYNYFRQNPISPKLNLNIKLPTFTTDYNQASSDLKSVIDPYIQPNPDAWSVYVETLPGSVHQFSWSYLPDPIFNQTSSSQLISQIQAQPISSDPAIRNNLPQGAEIKQIKNISDTSRQYQILVSLPRWQIFMAIQVSSPANLDESSQKIPSLVKEIYWSIVSQY</sequence>
<keyword evidence="1" id="KW-0812">Transmembrane</keyword>
<evidence type="ECO:0000313" key="3">
    <source>
        <dbReference type="Proteomes" id="UP000034406"/>
    </source>
</evidence>
<accession>A0A0G0K8D8</accession>
<reference evidence="2 3" key="1">
    <citation type="journal article" date="2015" name="Nature">
        <title>rRNA introns, odd ribosomes, and small enigmatic genomes across a large radiation of phyla.</title>
        <authorList>
            <person name="Brown C.T."/>
            <person name="Hug L.A."/>
            <person name="Thomas B.C."/>
            <person name="Sharon I."/>
            <person name="Castelle C.J."/>
            <person name="Singh A."/>
            <person name="Wilkins M.J."/>
            <person name="Williams K.H."/>
            <person name="Banfield J.F."/>
        </authorList>
    </citation>
    <scope>NUCLEOTIDE SEQUENCE [LARGE SCALE GENOMIC DNA]</scope>
</reference>